<name>A0A1B2DMA7_9BACL</name>
<dbReference type="RefSeq" id="WP_099519923.1">
    <property type="nucleotide sequence ID" value="NZ_CP016808.1"/>
</dbReference>
<protein>
    <submittedName>
        <fullName evidence="1">Uncharacterized protein</fullName>
    </submittedName>
</protein>
<evidence type="ECO:0000313" key="1">
    <source>
        <dbReference type="EMBL" id="ANY68850.1"/>
    </source>
</evidence>
<dbReference type="EMBL" id="CP016808">
    <property type="protein sequence ID" value="ANY68850.1"/>
    <property type="molecule type" value="Genomic_DNA"/>
</dbReference>
<reference evidence="1" key="1">
    <citation type="submission" date="2016-08" db="EMBL/GenBank/DDBJ databases">
        <title>Complete Genome Seqeunce of Paenibacillus sp. BIHB 4019 from tea rhizoplane.</title>
        <authorList>
            <person name="Thakur R."/>
            <person name="Swarnkar M.K."/>
            <person name="Gulati A."/>
        </authorList>
    </citation>
    <scope>NUCLEOTIDE SEQUENCE [LARGE SCALE GENOMIC DNA]</scope>
    <source>
        <strain evidence="1">BIHB4019</strain>
    </source>
</reference>
<dbReference type="AlphaFoldDB" id="A0A1B2DMA7"/>
<dbReference type="SUPFAM" id="SSF81301">
    <property type="entry name" value="Nucleotidyltransferase"/>
    <property type="match status" value="1"/>
</dbReference>
<organism evidence="1">
    <name type="scientific">Paenibacillus sp. BIHB 4019</name>
    <dbReference type="NCBI Taxonomy" id="1870819"/>
    <lineage>
        <taxon>Bacteria</taxon>
        <taxon>Bacillati</taxon>
        <taxon>Bacillota</taxon>
        <taxon>Bacilli</taxon>
        <taxon>Bacillales</taxon>
        <taxon>Paenibacillaceae</taxon>
        <taxon>Paenibacillus</taxon>
    </lineage>
</organism>
<dbReference type="InterPro" id="IPR043519">
    <property type="entry name" value="NT_sf"/>
</dbReference>
<gene>
    <name evidence="1" type="ORF">BBD42_22015</name>
</gene>
<proteinExistence type="predicted"/>
<dbReference type="Gene3D" id="3.30.460.40">
    <property type="match status" value="1"/>
</dbReference>
<sequence>MSIRGQIEQALTSIAQLTAESGAPWIVGGSAGLMLRGAALNSEPRDLDLYTDEADVARLHALLQPFSTDMPVLDETGIYRSRLSHYLIEGVPVELVGGFIVRAHDSCYETQVRSLLLPYAEHIKVGRGGSAPAATVSVVPLAHELWFNVLRDRPDRYELIIEAYCEDEARHKPALEQLESCNQLSAALKAEVRRWIAEQRVGQLI</sequence>
<accession>A0A1B2DMA7</accession>